<protein>
    <submittedName>
        <fullName evidence="2">Uncharacterized protein</fullName>
    </submittedName>
</protein>
<sequence>MMNRWGNKMEGVLSDTEFDNVVLPQYEDYLKDIKDKKQNAVKTMLDKTESEQMDHASFASEKHSEEYQQANKRMYNFKTNRFKPLVNPLIPNYSFSNGQEDCSVAVVKNRL</sequence>
<reference evidence="2 3" key="1">
    <citation type="journal article" date="2015" name="Genome Announc.">
        <title>Expanding the biotechnology potential of lactobacilli through comparative genomics of 213 strains and associated genera.</title>
        <authorList>
            <person name="Sun Z."/>
            <person name="Harris H.M."/>
            <person name="McCann A."/>
            <person name="Guo C."/>
            <person name="Argimon S."/>
            <person name="Zhang W."/>
            <person name="Yang X."/>
            <person name="Jeffery I.B."/>
            <person name="Cooney J.C."/>
            <person name="Kagawa T.F."/>
            <person name="Liu W."/>
            <person name="Song Y."/>
            <person name="Salvetti E."/>
            <person name="Wrobel A."/>
            <person name="Rasinkangas P."/>
            <person name="Parkhill J."/>
            <person name="Rea M.C."/>
            <person name="O'Sullivan O."/>
            <person name="Ritari J."/>
            <person name="Douillard F.P."/>
            <person name="Paul Ross R."/>
            <person name="Yang R."/>
            <person name="Briner A.E."/>
            <person name="Felis G.E."/>
            <person name="de Vos W.M."/>
            <person name="Barrangou R."/>
            <person name="Klaenhammer T.R."/>
            <person name="Caufield P.W."/>
            <person name="Cui Y."/>
            <person name="Zhang H."/>
            <person name="O'Toole P.W."/>
        </authorList>
    </citation>
    <scope>NUCLEOTIDE SEQUENCE [LARGE SCALE GENOMIC DNA]</scope>
    <source>
        <strain evidence="2 3">DSM 5661</strain>
    </source>
</reference>
<proteinExistence type="predicted"/>
<name>A0A0R1Y540_9LACO</name>
<evidence type="ECO:0000256" key="1">
    <source>
        <dbReference type="SAM" id="MobiDB-lite"/>
    </source>
</evidence>
<organism evidence="2 3">
    <name type="scientific">Lactobacillus hamsteri DSM 5661 = JCM 6256</name>
    <dbReference type="NCBI Taxonomy" id="1423754"/>
    <lineage>
        <taxon>Bacteria</taxon>
        <taxon>Bacillati</taxon>
        <taxon>Bacillota</taxon>
        <taxon>Bacilli</taxon>
        <taxon>Lactobacillales</taxon>
        <taxon>Lactobacillaceae</taxon>
        <taxon>Lactobacillus</taxon>
    </lineage>
</organism>
<dbReference type="eggNOG" id="COG0553">
    <property type="taxonomic scope" value="Bacteria"/>
</dbReference>
<dbReference type="Proteomes" id="UP000051223">
    <property type="component" value="Unassembled WGS sequence"/>
</dbReference>
<comment type="caution">
    <text evidence="2">The sequence shown here is derived from an EMBL/GenBank/DDBJ whole genome shotgun (WGS) entry which is preliminary data.</text>
</comment>
<feature type="region of interest" description="Disordered" evidence="1">
    <location>
        <begin position="46"/>
        <end position="65"/>
    </location>
</feature>
<gene>
    <name evidence="2" type="ORF">FC39_GL000145</name>
</gene>
<keyword evidence="3" id="KW-1185">Reference proteome</keyword>
<evidence type="ECO:0000313" key="3">
    <source>
        <dbReference type="Proteomes" id="UP000051223"/>
    </source>
</evidence>
<accession>A0A0R1Y540</accession>
<evidence type="ECO:0000313" key="2">
    <source>
        <dbReference type="EMBL" id="KRM37496.1"/>
    </source>
</evidence>
<dbReference type="AlphaFoldDB" id="A0A0R1Y540"/>
<dbReference type="PATRIC" id="fig|1423754.3.peg.154"/>
<dbReference type="EMBL" id="AZGI01000081">
    <property type="protein sequence ID" value="KRM37496.1"/>
    <property type="molecule type" value="Genomic_DNA"/>
</dbReference>